<dbReference type="InterPro" id="IPR036291">
    <property type="entry name" value="NAD(P)-bd_dom_sf"/>
</dbReference>
<evidence type="ECO:0000256" key="1">
    <source>
        <dbReference type="ARBA" id="ARBA00023002"/>
    </source>
</evidence>
<dbReference type="PRINTS" id="PR00081">
    <property type="entry name" value="GDHRDH"/>
</dbReference>
<evidence type="ECO:0000313" key="3">
    <source>
        <dbReference type="Proteomes" id="UP000815677"/>
    </source>
</evidence>
<name>A0ABQ0LAZ4_MYCCL</name>
<keyword evidence="1" id="KW-0560">Oxidoreductase</keyword>
<sequence length="357" mass="38582">MKFGLRQWWSYQRRTAAPVVEADLTGKTVLVLGASTGLGLEAAVHFAKLGAERLILACRSEGKGQAAVAKVKAATQFQNKLELWLVDLVDFASVKRFADKWDADGGRLDILVANAALGTMTFTETKDGFESSLQVANLSTPFVVLRLLPSMLKTAEQHGTVGRIVVVASDAHYWANIDKEVWDGDAGILSTLGSAEYHRKKGRSAMLDRYSVTKLLNVFFARALAARIPVSPNGPGGVPPIVVNSVNPGMCRTEIFRELPGPISLLVSGIQSVVAYTAEEGSRQYVYAAVGEPKHPERLHGEFIMGGAPAEPSDFVVDDNGKQLERKLWDEVVEILGKADGKANEIVQSYLGSPFAS</sequence>
<gene>
    <name evidence="2" type="ORF">MCHLO_05718</name>
</gene>
<dbReference type="PANTHER" id="PTHR43157:SF31">
    <property type="entry name" value="PHOSPHATIDYLINOSITOL-GLYCAN BIOSYNTHESIS CLASS F PROTEIN"/>
    <property type="match status" value="1"/>
</dbReference>
<organism evidence="2 3">
    <name type="scientific">Mycena chlorophos</name>
    <name type="common">Agaric fungus</name>
    <name type="synonym">Agaricus chlorophos</name>
    <dbReference type="NCBI Taxonomy" id="658473"/>
    <lineage>
        <taxon>Eukaryota</taxon>
        <taxon>Fungi</taxon>
        <taxon>Dikarya</taxon>
        <taxon>Basidiomycota</taxon>
        <taxon>Agaricomycotina</taxon>
        <taxon>Agaricomycetes</taxon>
        <taxon>Agaricomycetidae</taxon>
        <taxon>Agaricales</taxon>
        <taxon>Marasmiineae</taxon>
        <taxon>Mycenaceae</taxon>
        <taxon>Mycena</taxon>
    </lineage>
</organism>
<dbReference type="SUPFAM" id="SSF51735">
    <property type="entry name" value="NAD(P)-binding Rossmann-fold domains"/>
    <property type="match status" value="1"/>
</dbReference>
<dbReference type="Gene3D" id="3.40.50.720">
    <property type="entry name" value="NAD(P)-binding Rossmann-like Domain"/>
    <property type="match status" value="1"/>
</dbReference>
<dbReference type="Pfam" id="PF00106">
    <property type="entry name" value="adh_short"/>
    <property type="match status" value="1"/>
</dbReference>
<dbReference type="InterPro" id="IPR002347">
    <property type="entry name" value="SDR_fam"/>
</dbReference>
<protein>
    <submittedName>
        <fullName evidence="2">Retinol dehydrogenase 12</fullName>
    </submittedName>
</protein>
<dbReference type="Proteomes" id="UP000815677">
    <property type="component" value="Unassembled WGS sequence"/>
</dbReference>
<dbReference type="PANTHER" id="PTHR43157">
    <property type="entry name" value="PHOSPHATIDYLINOSITOL-GLYCAN BIOSYNTHESIS CLASS F PROTEIN-RELATED"/>
    <property type="match status" value="1"/>
</dbReference>
<accession>A0ABQ0LAZ4</accession>
<evidence type="ECO:0000313" key="2">
    <source>
        <dbReference type="EMBL" id="GAT48299.1"/>
    </source>
</evidence>
<keyword evidence="3" id="KW-1185">Reference proteome</keyword>
<dbReference type="EMBL" id="DF844456">
    <property type="protein sequence ID" value="GAT48299.1"/>
    <property type="molecule type" value="Genomic_DNA"/>
</dbReference>
<reference evidence="2" key="1">
    <citation type="submission" date="2014-09" db="EMBL/GenBank/DDBJ databases">
        <title>Genome sequence of the luminous mushroom Mycena chlorophos for searching fungal bioluminescence genes.</title>
        <authorList>
            <person name="Tanaka Y."/>
            <person name="Kasuga D."/>
            <person name="Oba Y."/>
            <person name="Hase S."/>
            <person name="Sato K."/>
            <person name="Oba Y."/>
            <person name="Sakakibara Y."/>
        </authorList>
    </citation>
    <scope>NUCLEOTIDE SEQUENCE</scope>
</reference>
<proteinExistence type="predicted"/>